<keyword evidence="3 5" id="KW-1133">Transmembrane helix</keyword>
<dbReference type="GO" id="GO:0030026">
    <property type="term" value="P:intracellular manganese ion homeostasis"/>
    <property type="evidence" value="ECO:0007669"/>
    <property type="project" value="InterPro"/>
</dbReference>
<dbReference type="PATRIC" id="fig|471514.4.peg.4542"/>
<dbReference type="Proteomes" id="UP000050482">
    <property type="component" value="Unassembled WGS sequence"/>
</dbReference>
<dbReference type="EMBL" id="LJCO01000079">
    <property type="protein sequence ID" value="KPV42239.1"/>
    <property type="molecule type" value="Genomic_DNA"/>
</dbReference>
<dbReference type="RefSeq" id="WP_054970596.1">
    <property type="nucleotide sequence ID" value="NZ_LJCO01000079.1"/>
</dbReference>
<reference evidence="6 7" key="1">
    <citation type="submission" date="2015-09" db="EMBL/GenBank/DDBJ databases">
        <title>Draft genome sequence of Alicyclobacillus ferrooxydans DSM 22381.</title>
        <authorList>
            <person name="Hemp J."/>
        </authorList>
    </citation>
    <scope>NUCLEOTIDE SEQUENCE [LARGE SCALE GENOMIC DNA]</scope>
    <source>
        <strain evidence="6 7">TC-34</strain>
    </source>
</reference>
<feature type="transmembrane region" description="Helical" evidence="5">
    <location>
        <begin position="47"/>
        <end position="70"/>
    </location>
</feature>
<comment type="subcellular location">
    <subcellularLocation>
        <location evidence="1">Endomembrane system</location>
        <topology evidence="1">Multi-pass membrane protein</topology>
    </subcellularLocation>
</comment>
<evidence type="ECO:0000313" key="7">
    <source>
        <dbReference type="Proteomes" id="UP000050482"/>
    </source>
</evidence>
<dbReference type="GO" id="GO:0005384">
    <property type="term" value="F:manganese ion transmembrane transporter activity"/>
    <property type="evidence" value="ECO:0007669"/>
    <property type="project" value="InterPro"/>
</dbReference>
<feature type="transmembrane region" description="Helical" evidence="5">
    <location>
        <begin position="20"/>
        <end position="41"/>
    </location>
</feature>
<gene>
    <name evidence="6" type="ORF">AN477_18140</name>
</gene>
<organism evidence="6 7">
    <name type="scientific">Alicyclobacillus ferrooxydans</name>
    <dbReference type="NCBI Taxonomy" id="471514"/>
    <lineage>
        <taxon>Bacteria</taxon>
        <taxon>Bacillati</taxon>
        <taxon>Bacillota</taxon>
        <taxon>Bacilli</taxon>
        <taxon>Bacillales</taxon>
        <taxon>Alicyclobacillaceae</taxon>
        <taxon>Alicyclobacillus</taxon>
    </lineage>
</organism>
<feature type="transmembrane region" description="Helical" evidence="5">
    <location>
        <begin position="177"/>
        <end position="195"/>
    </location>
</feature>
<name>A0A0P9ETP7_9BACL</name>
<evidence type="ECO:0000256" key="5">
    <source>
        <dbReference type="SAM" id="Phobius"/>
    </source>
</evidence>
<dbReference type="InterPro" id="IPR008217">
    <property type="entry name" value="Ccc1_fam"/>
</dbReference>
<accession>A0A0P9ETP7</accession>
<keyword evidence="4 5" id="KW-0472">Membrane</keyword>
<feature type="transmembrane region" description="Helical" evidence="5">
    <location>
        <begin position="207"/>
        <end position="229"/>
    </location>
</feature>
<evidence type="ECO:0000313" key="6">
    <source>
        <dbReference type="EMBL" id="KPV42239.1"/>
    </source>
</evidence>
<dbReference type="AlphaFoldDB" id="A0A0P9ETP7"/>
<evidence type="ECO:0000256" key="2">
    <source>
        <dbReference type="ARBA" id="ARBA00022692"/>
    </source>
</evidence>
<feature type="transmembrane region" description="Helical" evidence="5">
    <location>
        <begin position="151"/>
        <end position="171"/>
    </location>
</feature>
<protein>
    <submittedName>
        <fullName evidence="6">Iron transporter</fullName>
    </submittedName>
</protein>
<dbReference type="GO" id="GO:0012505">
    <property type="term" value="C:endomembrane system"/>
    <property type="evidence" value="ECO:0007669"/>
    <property type="project" value="UniProtKB-SubCell"/>
</dbReference>
<dbReference type="Pfam" id="PF01988">
    <property type="entry name" value="VIT1"/>
    <property type="match status" value="1"/>
</dbReference>
<proteinExistence type="predicted"/>
<sequence>MAMQKAKRKWWTPERIRDIVIGMSDGLTVPFALAAGLTGAVSTSKLIVTAGLAEIAAGSIAMGLGGFLAVRSDHEYYLSTREDEHRSVREIPEEERDEVRQLVEEWGVDEAHLPMVVESITRDHEQWVNFMLRHEFGLEAPRPGRALSSSVTIGGSYIVGGLIPLLPYFFIHHPLRGLWASVILTGLALFIFGIIKSRLTRTRPFRGGVSMAAIGGCAAAVAFLAARFIS</sequence>
<keyword evidence="2 5" id="KW-0812">Transmembrane</keyword>
<dbReference type="PANTHER" id="PTHR31851">
    <property type="entry name" value="FE(2+)/MN(2+) TRANSPORTER PCL1"/>
    <property type="match status" value="1"/>
</dbReference>
<evidence type="ECO:0000256" key="3">
    <source>
        <dbReference type="ARBA" id="ARBA00022989"/>
    </source>
</evidence>
<evidence type="ECO:0000256" key="4">
    <source>
        <dbReference type="ARBA" id="ARBA00023136"/>
    </source>
</evidence>
<evidence type="ECO:0000256" key="1">
    <source>
        <dbReference type="ARBA" id="ARBA00004127"/>
    </source>
</evidence>
<comment type="caution">
    <text evidence="6">The sequence shown here is derived from an EMBL/GenBank/DDBJ whole genome shotgun (WGS) entry which is preliminary data.</text>
</comment>
<keyword evidence="7" id="KW-1185">Reference proteome</keyword>